<evidence type="ECO:0000256" key="9">
    <source>
        <dbReference type="RuleBase" id="RU003357"/>
    </source>
</evidence>
<keyword evidence="2 8" id="KW-0813">Transport</keyword>
<dbReference type="EMBL" id="RQYS01000030">
    <property type="protein sequence ID" value="RRD60184.1"/>
    <property type="molecule type" value="Genomic_DNA"/>
</dbReference>
<dbReference type="InterPro" id="IPR023997">
    <property type="entry name" value="TonB-dep_OMP_SusC/RagA_CS"/>
</dbReference>
<feature type="chain" id="PRO_5017963708" evidence="10">
    <location>
        <begin position="31"/>
        <end position="1014"/>
    </location>
</feature>
<gene>
    <name evidence="13" type="ORF">EII40_07965</name>
</gene>
<dbReference type="Gene3D" id="2.170.130.10">
    <property type="entry name" value="TonB-dependent receptor, plug domain"/>
    <property type="match status" value="1"/>
</dbReference>
<keyword evidence="6 8" id="KW-0472">Membrane</keyword>
<dbReference type="InterPro" id="IPR008969">
    <property type="entry name" value="CarboxyPept-like_regulatory"/>
</dbReference>
<dbReference type="NCBIfam" id="TIGR04056">
    <property type="entry name" value="OMP_RagA_SusC"/>
    <property type="match status" value="1"/>
</dbReference>
<dbReference type="Proteomes" id="UP000278609">
    <property type="component" value="Unassembled WGS sequence"/>
</dbReference>
<sequence>MNKNKLFSRKRSICLLLVALLVAAGGYAQKITVKGTVVDEMNEPVIGANVVEKGTINGIITDLDGNFTLSVDEKAVIVVSYIGYKPQEVNATKDPMRIILREDSEMLEEVVVIGYGSVKKDDATGSVTAIKPDKMNRGLTTNAQDLMAGKIAGVNVVSSGGTPGGGATIRIRGGSSLNANNDPLIVIDGLAMDNDGVKGLSNPLSMVNPNDIETFTVLKDASATAIYGSRASNGVIIITTKKGSLEGGKSKVRITYDGNISMSNAKDKIEVMNGDEYRARIKQQYGESSDAYKALGNANTDWQKEIYRTALSTDHNISLYGGLGTMPFRVSVGYTNQNGILKTSNFERYTASLNLSPSFFDGMLKLNGNLKGMYAQSRFADAGAVGTATRMDPTHPVMGEGEVYSKYFGGYFQWTNDGKALNDPTWTLTSNSLAPGNPVSLLELKNDRSKSKSLVGNLEIDYKFHFLPDLRIHANGGMDLSTGKQTTDVSPYSFTNNYYGSYGFEEIDKYNLSFNTYLQYVKSEGIHNLDAMVGYEWQHFHREGNNRYTGYYPKTNTINPGKEYSPSQKEWASENFLVSFFGRLNYTLADKYLFTATVRRDGSSRFHKDHRWGTFPSFAFGWKMKEEEFLKDIDVLSDLKLRLGYGVTGQQNIGSDYSYFASYTANKGFAYYPIGYGQGESYRPDAYNKDLKWEKTTTYNAGLDFGFMNGRISGAVDYYYRRTDDLINYVYVSAGTNFKNQVNANIGSLENRGVEFSIHGKPVVRKDFTWDIGFNLTYNKNKITKLTSGDGEGYYVSTGGISYGTGNKVQAHAVGHPAYAFYVYQQVYDDKGKPIENLFVDRNGDGIINESDKYFYKKPTADVLMGLSSKMLYKAWDFSFTLRTSLNNYVYNDVESNSSNLSQLYAPSGFLINRPTMVLENNWQGEGNFYMSDYFVQNASFLKCDNITLGYSFNLKGLGSGRVFAAVQNVFTITGYKGLDPELITGSGAGLNYGIDRDLYPRPLTSLMGVTLNF</sequence>
<evidence type="ECO:0000313" key="14">
    <source>
        <dbReference type="Proteomes" id="UP000278609"/>
    </source>
</evidence>
<organism evidence="13 14">
    <name type="scientific">Tannerella forsythia</name>
    <name type="common">Bacteroides forsythus</name>
    <dbReference type="NCBI Taxonomy" id="28112"/>
    <lineage>
        <taxon>Bacteria</taxon>
        <taxon>Pseudomonadati</taxon>
        <taxon>Bacteroidota</taxon>
        <taxon>Bacteroidia</taxon>
        <taxon>Bacteroidales</taxon>
        <taxon>Tannerellaceae</taxon>
        <taxon>Tannerella</taxon>
    </lineage>
</organism>
<evidence type="ECO:0000256" key="10">
    <source>
        <dbReference type="SAM" id="SignalP"/>
    </source>
</evidence>
<dbReference type="Pfam" id="PF00593">
    <property type="entry name" value="TonB_dep_Rec_b-barrel"/>
    <property type="match status" value="1"/>
</dbReference>
<dbReference type="FunFam" id="2.60.40.1120:FF:000003">
    <property type="entry name" value="Outer membrane protein Omp121"/>
    <property type="match status" value="1"/>
</dbReference>
<comment type="subcellular location">
    <subcellularLocation>
        <location evidence="1 8">Cell outer membrane</location>
        <topology evidence="1 8">Multi-pass membrane protein</topology>
    </subcellularLocation>
</comment>
<dbReference type="InterPro" id="IPR023996">
    <property type="entry name" value="TonB-dep_OMP_SusC/RagA"/>
</dbReference>
<feature type="signal peptide" evidence="10">
    <location>
        <begin position="1"/>
        <end position="30"/>
    </location>
</feature>
<dbReference type="Pfam" id="PF07715">
    <property type="entry name" value="Plug"/>
    <property type="match status" value="1"/>
</dbReference>
<dbReference type="PROSITE" id="PS52016">
    <property type="entry name" value="TONB_DEPENDENT_REC_3"/>
    <property type="match status" value="1"/>
</dbReference>
<dbReference type="Gene3D" id="2.60.40.1120">
    <property type="entry name" value="Carboxypeptidase-like, regulatory domain"/>
    <property type="match status" value="1"/>
</dbReference>
<dbReference type="AlphaFoldDB" id="A0A3P1XN27"/>
<keyword evidence="5 9" id="KW-0798">TonB box</keyword>
<dbReference type="NCBIfam" id="TIGR04057">
    <property type="entry name" value="SusC_RagA_signa"/>
    <property type="match status" value="1"/>
</dbReference>
<evidence type="ECO:0000256" key="6">
    <source>
        <dbReference type="ARBA" id="ARBA00023136"/>
    </source>
</evidence>
<keyword evidence="13" id="KW-0675">Receptor</keyword>
<evidence type="ECO:0000259" key="11">
    <source>
        <dbReference type="Pfam" id="PF00593"/>
    </source>
</evidence>
<evidence type="ECO:0000259" key="12">
    <source>
        <dbReference type="Pfam" id="PF07715"/>
    </source>
</evidence>
<evidence type="ECO:0000256" key="7">
    <source>
        <dbReference type="ARBA" id="ARBA00023237"/>
    </source>
</evidence>
<dbReference type="InterPro" id="IPR012910">
    <property type="entry name" value="Plug_dom"/>
</dbReference>
<feature type="domain" description="TonB-dependent receptor plug" evidence="12">
    <location>
        <begin position="120"/>
        <end position="235"/>
    </location>
</feature>
<dbReference type="RefSeq" id="WP_124751737.1">
    <property type="nucleotide sequence ID" value="NZ_RQYS01000030.1"/>
</dbReference>
<name>A0A3P1XN27_TANFO</name>
<dbReference type="InterPro" id="IPR000531">
    <property type="entry name" value="Beta-barrel_TonB"/>
</dbReference>
<dbReference type="InterPro" id="IPR036942">
    <property type="entry name" value="Beta-barrel_TonB_sf"/>
</dbReference>
<reference evidence="13 14" key="1">
    <citation type="submission" date="2018-11" db="EMBL/GenBank/DDBJ databases">
        <title>Genomes From Bacteria Associated with the Canine Oral Cavity: a Test Case for Automated Genome-Based Taxonomic Assignment.</title>
        <authorList>
            <person name="Coil D.A."/>
            <person name="Jospin G."/>
            <person name="Darling A.E."/>
            <person name="Wallis C."/>
            <person name="Davis I.J."/>
            <person name="Harris S."/>
            <person name="Eisen J.A."/>
            <person name="Holcombe L.J."/>
            <person name="O'Flynn C."/>
        </authorList>
    </citation>
    <scope>NUCLEOTIDE SEQUENCE [LARGE SCALE GENOMIC DNA]</scope>
    <source>
        <strain evidence="13 14">OH2617_COT-023</strain>
    </source>
</reference>
<proteinExistence type="inferred from homology"/>
<dbReference type="InterPro" id="IPR039426">
    <property type="entry name" value="TonB-dep_rcpt-like"/>
</dbReference>
<dbReference type="Gene3D" id="2.40.170.20">
    <property type="entry name" value="TonB-dependent receptor, beta-barrel domain"/>
    <property type="match status" value="1"/>
</dbReference>
<evidence type="ECO:0000256" key="5">
    <source>
        <dbReference type="ARBA" id="ARBA00023077"/>
    </source>
</evidence>
<feature type="domain" description="TonB-dependent receptor-like beta-barrel" evidence="11">
    <location>
        <begin position="407"/>
        <end position="797"/>
    </location>
</feature>
<evidence type="ECO:0000256" key="3">
    <source>
        <dbReference type="ARBA" id="ARBA00022452"/>
    </source>
</evidence>
<comment type="similarity">
    <text evidence="8 9">Belongs to the TonB-dependent receptor family.</text>
</comment>
<accession>A0A3P1XN27</accession>
<dbReference type="GO" id="GO:0009279">
    <property type="term" value="C:cell outer membrane"/>
    <property type="evidence" value="ECO:0007669"/>
    <property type="project" value="UniProtKB-SubCell"/>
</dbReference>
<evidence type="ECO:0000256" key="1">
    <source>
        <dbReference type="ARBA" id="ARBA00004571"/>
    </source>
</evidence>
<dbReference type="SUPFAM" id="SSF56935">
    <property type="entry name" value="Porins"/>
    <property type="match status" value="1"/>
</dbReference>
<keyword evidence="3 8" id="KW-1134">Transmembrane beta strand</keyword>
<protein>
    <submittedName>
        <fullName evidence="13">TonB-dependent receptor</fullName>
    </submittedName>
</protein>
<evidence type="ECO:0000256" key="4">
    <source>
        <dbReference type="ARBA" id="ARBA00022692"/>
    </source>
</evidence>
<keyword evidence="7 8" id="KW-0998">Cell outer membrane</keyword>
<dbReference type="OrthoDB" id="9768177at2"/>
<keyword evidence="4 8" id="KW-0812">Transmembrane</keyword>
<keyword evidence="10" id="KW-0732">Signal</keyword>
<evidence type="ECO:0000256" key="2">
    <source>
        <dbReference type="ARBA" id="ARBA00022448"/>
    </source>
</evidence>
<dbReference type="InterPro" id="IPR037066">
    <property type="entry name" value="Plug_dom_sf"/>
</dbReference>
<evidence type="ECO:0000313" key="13">
    <source>
        <dbReference type="EMBL" id="RRD60184.1"/>
    </source>
</evidence>
<dbReference type="Pfam" id="PF13715">
    <property type="entry name" value="CarbopepD_reg_2"/>
    <property type="match status" value="1"/>
</dbReference>
<dbReference type="SUPFAM" id="SSF49464">
    <property type="entry name" value="Carboxypeptidase regulatory domain-like"/>
    <property type="match status" value="1"/>
</dbReference>
<comment type="caution">
    <text evidence="13">The sequence shown here is derived from an EMBL/GenBank/DDBJ whole genome shotgun (WGS) entry which is preliminary data.</text>
</comment>
<evidence type="ECO:0000256" key="8">
    <source>
        <dbReference type="PROSITE-ProRule" id="PRU01360"/>
    </source>
</evidence>